<dbReference type="PROSITE" id="PS50054">
    <property type="entry name" value="TYR_PHOSPHATASE_DUAL"/>
    <property type="match status" value="1"/>
</dbReference>
<dbReference type="SMART" id="SM00195">
    <property type="entry name" value="DSPc"/>
    <property type="match status" value="1"/>
</dbReference>
<feature type="domain" description="Tyrosine specific protein phosphatases" evidence="7">
    <location>
        <begin position="284"/>
        <end position="337"/>
    </location>
</feature>
<comment type="caution">
    <text evidence="8">The sequence shown here is derived from an EMBL/GenBank/DDBJ whole genome shotgun (WGS) entry which is preliminary data.</text>
</comment>
<dbReference type="InterPro" id="IPR020422">
    <property type="entry name" value="TYR_PHOSPHATASE_DUAL_dom"/>
</dbReference>
<evidence type="ECO:0000313" key="9">
    <source>
        <dbReference type="Proteomes" id="UP000290572"/>
    </source>
</evidence>
<dbReference type="PROSITE" id="PS50056">
    <property type="entry name" value="TYR_PHOSPHATASE_2"/>
    <property type="match status" value="1"/>
</dbReference>
<evidence type="ECO:0000259" key="7">
    <source>
        <dbReference type="PROSITE" id="PS50056"/>
    </source>
</evidence>
<evidence type="ECO:0000256" key="5">
    <source>
        <dbReference type="ARBA" id="ARBA00048336"/>
    </source>
</evidence>
<keyword evidence="9" id="KW-1185">Reference proteome</keyword>
<dbReference type="GO" id="GO:0043409">
    <property type="term" value="P:negative regulation of MAPK cascade"/>
    <property type="evidence" value="ECO:0007669"/>
    <property type="project" value="TreeGrafter"/>
</dbReference>
<gene>
    <name evidence="8" type="ORF">ROHU_031527</name>
</gene>
<evidence type="ECO:0000259" key="6">
    <source>
        <dbReference type="PROSITE" id="PS50054"/>
    </source>
</evidence>
<keyword evidence="3" id="KW-0904">Protein phosphatase</keyword>
<dbReference type="InterPro" id="IPR016130">
    <property type="entry name" value="Tyr_Pase_AS"/>
</dbReference>
<evidence type="ECO:0000256" key="2">
    <source>
        <dbReference type="ARBA" id="ARBA00022801"/>
    </source>
</evidence>
<evidence type="ECO:0000256" key="4">
    <source>
        <dbReference type="ARBA" id="ARBA00047761"/>
    </source>
</evidence>
<comment type="catalytic activity">
    <reaction evidence="4">
        <text>O-phospho-L-seryl-[protein] + H2O = L-seryl-[protein] + phosphate</text>
        <dbReference type="Rhea" id="RHEA:20629"/>
        <dbReference type="Rhea" id="RHEA-COMP:9863"/>
        <dbReference type="Rhea" id="RHEA-COMP:11604"/>
        <dbReference type="ChEBI" id="CHEBI:15377"/>
        <dbReference type="ChEBI" id="CHEBI:29999"/>
        <dbReference type="ChEBI" id="CHEBI:43474"/>
        <dbReference type="ChEBI" id="CHEBI:83421"/>
        <dbReference type="EC" id="3.1.3.16"/>
    </reaction>
</comment>
<dbReference type="InterPro" id="IPR029021">
    <property type="entry name" value="Prot-tyrosine_phosphatase-like"/>
</dbReference>
<evidence type="ECO:0000256" key="1">
    <source>
        <dbReference type="ARBA" id="ARBA00008601"/>
    </source>
</evidence>
<keyword evidence="2" id="KW-0378">Hydrolase</keyword>
<dbReference type="AlphaFoldDB" id="A0A498LNM8"/>
<dbReference type="PANTHER" id="PTHR45682">
    <property type="entry name" value="AGAP008228-PA"/>
    <property type="match status" value="1"/>
</dbReference>
<dbReference type="GO" id="GO:0005737">
    <property type="term" value="C:cytoplasm"/>
    <property type="evidence" value="ECO:0007669"/>
    <property type="project" value="TreeGrafter"/>
</dbReference>
<dbReference type="PANTHER" id="PTHR45682:SF10">
    <property type="entry name" value="DUAL SPECIFICITY PROTEIN PHOSPHATASE 13 ISOFORM B"/>
    <property type="match status" value="1"/>
</dbReference>
<dbReference type="Gene3D" id="3.90.190.10">
    <property type="entry name" value="Protein tyrosine phosphatase superfamily"/>
    <property type="match status" value="3"/>
</dbReference>
<dbReference type="GO" id="GO:0008138">
    <property type="term" value="F:protein tyrosine/serine/threonine phosphatase activity"/>
    <property type="evidence" value="ECO:0007669"/>
    <property type="project" value="InterPro"/>
</dbReference>
<dbReference type="STRING" id="84645.A0A498LNM8"/>
<organism evidence="8 9">
    <name type="scientific">Labeo rohita</name>
    <name type="common">Indian major carp</name>
    <name type="synonym">Cyprinus rohita</name>
    <dbReference type="NCBI Taxonomy" id="84645"/>
    <lineage>
        <taxon>Eukaryota</taxon>
        <taxon>Metazoa</taxon>
        <taxon>Chordata</taxon>
        <taxon>Craniata</taxon>
        <taxon>Vertebrata</taxon>
        <taxon>Euteleostomi</taxon>
        <taxon>Actinopterygii</taxon>
        <taxon>Neopterygii</taxon>
        <taxon>Teleostei</taxon>
        <taxon>Ostariophysi</taxon>
        <taxon>Cypriniformes</taxon>
        <taxon>Cyprinidae</taxon>
        <taxon>Labeoninae</taxon>
        <taxon>Labeonini</taxon>
        <taxon>Labeo</taxon>
    </lineage>
</organism>
<accession>A0A498LNM8</accession>
<sequence length="365" mass="40629">MDDIRETPSIKELEKILFGGKKSGNHVDEVWPDLFLGDMSVANDRFSVWKLGITHVLNAAHGKMHCQGSHEFYGSTVEYYGVPADDSPSFNLSVYFHPCADYIKERRWGDMPRNGSRLMADGGNGRYETPSASELQRLLWVKPGTSGHLDEVRPGIYIGDMYAAKDKHLLQSLNITYVLNAAHGKFNINTGASYYRDTKITYHGVEAFDMPSFDLSPFFYSAAKFIKTAMSTPGGITHVVNAAHGPAHIDTGADFYSDANIEYHGVEAPDSRDFDITPFFYPTASFIHKALSQQRGGKVLVHCARGVSRSATLVLAYLMIYEKLTVTEAINAVCAHRNILPNAGFLQQLRQLDSNLNLERKDAIH</sequence>
<dbReference type="PRINTS" id="PR01909">
    <property type="entry name" value="ADSPHPHTASEA"/>
</dbReference>
<protein>
    <submittedName>
        <fullName evidence="8">Dual specificity phosphatase 13-like protein</fullName>
    </submittedName>
</protein>
<dbReference type="SUPFAM" id="SSF52799">
    <property type="entry name" value="(Phosphotyrosine protein) phosphatases II"/>
    <property type="match status" value="3"/>
</dbReference>
<evidence type="ECO:0000256" key="3">
    <source>
        <dbReference type="ARBA" id="ARBA00022912"/>
    </source>
</evidence>
<dbReference type="InterPro" id="IPR000340">
    <property type="entry name" value="Dual-sp_phosphatase_cat-dom"/>
</dbReference>
<dbReference type="GO" id="GO:0033549">
    <property type="term" value="F:MAP kinase phosphatase activity"/>
    <property type="evidence" value="ECO:0007669"/>
    <property type="project" value="TreeGrafter"/>
</dbReference>
<dbReference type="InterPro" id="IPR000387">
    <property type="entry name" value="Tyr_Pase_dom"/>
</dbReference>
<comment type="catalytic activity">
    <reaction evidence="5">
        <text>O-phospho-L-threonyl-[protein] + H2O = L-threonyl-[protein] + phosphate</text>
        <dbReference type="Rhea" id="RHEA:47004"/>
        <dbReference type="Rhea" id="RHEA-COMP:11060"/>
        <dbReference type="Rhea" id="RHEA-COMP:11605"/>
        <dbReference type="ChEBI" id="CHEBI:15377"/>
        <dbReference type="ChEBI" id="CHEBI:30013"/>
        <dbReference type="ChEBI" id="CHEBI:43474"/>
        <dbReference type="ChEBI" id="CHEBI:61977"/>
        <dbReference type="EC" id="3.1.3.16"/>
    </reaction>
</comment>
<dbReference type="PRINTS" id="PR01908">
    <property type="entry name" value="ADSPHPHTASE"/>
</dbReference>
<evidence type="ECO:0000313" key="8">
    <source>
        <dbReference type="EMBL" id="RXN09213.1"/>
    </source>
</evidence>
<dbReference type="InterPro" id="IPR020405">
    <property type="entry name" value="Atypical_DUSP_subfamA"/>
</dbReference>
<reference evidence="8 9" key="1">
    <citation type="submission" date="2018-03" db="EMBL/GenBank/DDBJ databases">
        <title>Draft genome sequence of Rohu Carp (Labeo rohita).</title>
        <authorList>
            <person name="Das P."/>
            <person name="Kushwaha B."/>
            <person name="Joshi C.G."/>
            <person name="Kumar D."/>
            <person name="Nagpure N.S."/>
            <person name="Sahoo L."/>
            <person name="Das S.P."/>
            <person name="Bit A."/>
            <person name="Patnaik S."/>
            <person name="Meher P.K."/>
            <person name="Jayasankar P."/>
            <person name="Koringa P.G."/>
            <person name="Patel N.V."/>
            <person name="Hinsu A.T."/>
            <person name="Kumar R."/>
            <person name="Pandey M."/>
            <person name="Agarwal S."/>
            <person name="Srivastava S."/>
            <person name="Singh M."/>
            <person name="Iquebal M.A."/>
            <person name="Jaiswal S."/>
            <person name="Angadi U.B."/>
            <person name="Kumar N."/>
            <person name="Raza M."/>
            <person name="Shah T.M."/>
            <person name="Rai A."/>
            <person name="Jena J.K."/>
        </authorList>
    </citation>
    <scope>NUCLEOTIDE SEQUENCE [LARGE SCALE GENOMIC DNA]</scope>
    <source>
        <strain evidence="8">DASCIFA01</strain>
        <tissue evidence="8">Testis</tissue>
    </source>
</reference>
<dbReference type="Proteomes" id="UP000290572">
    <property type="component" value="Unassembled WGS sequence"/>
</dbReference>
<dbReference type="PROSITE" id="PS00383">
    <property type="entry name" value="TYR_PHOSPHATASE_1"/>
    <property type="match status" value="1"/>
</dbReference>
<feature type="domain" description="Tyrosine-protein phosphatase" evidence="6">
    <location>
        <begin position="148"/>
        <end position="358"/>
    </location>
</feature>
<proteinExistence type="inferred from homology"/>
<dbReference type="EMBL" id="QBIY01013292">
    <property type="protein sequence ID" value="RXN09213.1"/>
    <property type="molecule type" value="Genomic_DNA"/>
</dbReference>
<name>A0A498LNM8_LABRO</name>
<dbReference type="GO" id="GO:0004722">
    <property type="term" value="F:protein serine/threonine phosphatase activity"/>
    <property type="evidence" value="ECO:0007669"/>
    <property type="project" value="UniProtKB-EC"/>
</dbReference>
<dbReference type="Pfam" id="PF00782">
    <property type="entry name" value="DSPc"/>
    <property type="match status" value="1"/>
</dbReference>
<comment type="similarity">
    <text evidence="1">Belongs to the protein-tyrosine phosphatase family. Non-receptor class dual specificity subfamily.</text>
</comment>